<name>W7KQI4_CYTFI</name>
<reference evidence="2" key="1">
    <citation type="submission" date="2013-03" db="EMBL/GenBank/DDBJ databases">
        <title>Draft genome sequence of Bacillus firmus DS1.</title>
        <authorList>
            <person name="Peng D."/>
            <person name="Zhu L."/>
            <person name="Sun M."/>
        </authorList>
    </citation>
    <scope>NUCLEOTIDE SEQUENCE [LARGE SCALE GENOMIC DNA]</scope>
    <source>
        <strain evidence="2">DS1</strain>
    </source>
</reference>
<dbReference type="EMBL" id="APVL01000045">
    <property type="protein sequence ID" value="EWG08408.1"/>
    <property type="molecule type" value="Genomic_DNA"/>
</dbReference>
<evidence type="ECO:0000313" key="2">
    <source>
        <dbReference type="Proteomes" id="UP000019270"/>
    </source>
</evidence>
<comment type="caution">
    <text evidence="1">The sequence shown here is derived from an EMBL/GenBank/DDBJ whole genome shotgun (WGS) entry which is preliminary data.</text>
</comment>
<sequence>MKKYHFISRNPNISEYVGSMARWIQDNSDYSYDQVLELFTLRREQIENLFEPYPETIFHDDPAKWAELLATNWGIIQEKELEFA</sequence>
<dbReference type="Proteomes" id="UP000019270">
    <property type="component" value="Unassembled WGS sequence"/>
</dbReference>
<gene>
    <name evidence="1" type="ORF">PBF_24438</name>
</gene>
<organism evidence="1 2">
    <name type="scientific">Cytobacillus firmus DS1</name>
    <dbReference type="NCBI Taxonomy" id="1307436"/>
    <lineage>
        <taxon>Bacteria</taxon>
        <taxon>Bacillati</taxon>
        <taxon>Bacillota</taxon>
        <taxon>Bacilli</taxon>
        <taxon>Bacillales</taxon>
        <taxon>Bacillaceae</taxon>
        <taxon>Cytobacillus</taxon>
    </lineage>
</organism>
<evidence type="ECO:0000313" key="1">
    <source>
        <dbReference type="EMBL" id="EWG08408.1"/>
    </source>
</evidence>
<dbReference type="RefSeq" id="WP_035333529.1">
    <property type="nucleotide sequence ID" value="NZ_APVL01000045.1"/>
</dbReference>
<dbReference type="OrthoDB" id="9866834at2"/>
<dbReference type="PATRIC" id="fig|1307436.3.peg.5202"/>
<accession>W7KQI4</accession>
<reference evidence="1 2" key="2">
    <citation type="journal article" date="2016" name="Sci. Rep.">
        <title>A novel serine protease, Sep1, from Bacillus firmus DS-1 has nematicidal activity and degrades multiple intestinal-associated nematode proteins.</title>
        <authorList>
            <person name="Geng C."/>
            <person name="Nie X."/>
            <person name="Tang Z."/>
            <person name="Zhang Y."/>
            <person name="Lin J."/>
            <person name="Sun M."/>
            <person name="Peng D."/>
        </authorList>
    </citation>
    <scope>NUCLEOTIDE SEQUENCE [LARGE SCALE GENOMIC DNA]</scope>
    <source>
        <strain evidence="1 2">DS1</strain>
    </source>
</reference>
<proteinExistence type="predicted"/>
<dbReference type="AlphaFoldDB" id="W7KQI4"/>
<protein>
    <submittedName>
        <fullName evidence="1">Uncharacterized protein</fullName>
    </submittedName>
</protein>